<dbReference type="NCBIfam" id="NF038214">
    <property type="entry name" value="IS21_help_AAA"/>
    <property type="match status" value="1"/>
</dbReference>
<keyword evidence="7" id="KW-1185">Reference proteome</keyword>
<protein>
    <submittedName>
        <fullName evidence="6">ATPase AAA</fullName>
    </submittedName>
</protein>
<evidence type="ECO:0000313" key="7">
    <source>
        <dbReference type="Proteomes" id="UP001063350"/>
    </source>
</evidence>
<dbReference type="RefSeq" id="WP_267926082.1">
    <property type="nucleotide sequence ID" value="NZ_AP024233.1"/>
</dbReference>
<dbReference type="KEGG" id="ddu:GF1_17000"/>
<dbReference type="SUPFAM" id="SSF52540">
    <property type="entry name" value="P-loop containing nucleoside triphosphate hydrolases"/>
    <property type="match status" value="1"/>
</dbReference>
<accession>A0A915U1F2</accession>
<proteinExistence type="inferred from homology"/>
<dbReference type="Pfam" id="PF01695">
    <property type="entry name" value="IstB_IS21"/>
    <property type="match status" value="1"/>
</dbReference>
<organism evidence="6 7">
    <name type="scientific">Desulfolithobacter dissulfuricans</name>
    <dbReference type="NCBI Taxonomy" id="2795293"/>
    <lineage>
        <taxon>Bacteria</taxon>
        <taxon>Pseudomonadati</taxon>
        <taxon>Thermodesulfobacteriota</taxon>
        <taxon>Desulfobulbia</taxon>
        <taxon>Desulfobulbales</taxon>
        <taxon>Desulfobulbaceae</taxon>
        <taxon>Desulfolithobacter</taxon>
    </lineage>
</organism>
<evidence type="ECO:0000256" key="3">
    <source>
        <dbReference type="ARBA" id="ARBA00022840"/>
    </source>
</evidence>
<dbReference type="PANTHER" id="PTHR30050:SF4">
    <property type="entry name" value="ATP-BINDING PROTEIN RV3427C IN INSERTION SEQUENCE-RELATED"/>
    <property type="match status" value="1"/>
</dbReference>
<dbReference type="SMART" id="SM00382">
    <property type="entry name" value="AAA"/>
    <property type="match status" value="1"/>
</dbReference>
<keyword evidence="3" id="KW-0067">ATP-binding</keyword>
<dbReference type="AlphaFoldDB" id="A0A915U1F2"/>
<dbReference type="InterPro" id="IPR028350">
    <property type="entry name" value="DNAC/IstB-like"/>
</dbReference>
<dbReference type="GO" id="GO:0005524">
    <property type="term" value="F:ATP binding"/>
    <property type="evidence" value="ECO:0007669"/>
    <property type="project" value="UniProtKB-KW"/>
</dbReference>
<feature type="domain" description="AAA+ ATPase" evidence="5">
    <location>
        <begin position="101"/>
        <end position="236"/>
    </location>
</feature>
<dbReference type="CDD" id="cd00009">
    <property type="entry name" value="AAA"/>
    <property type="match status" value="1"/>
</dbReference>
<evidence type="ECO:0000256" key="2">
    <source>
        <dbReference type="ARBA" id="ARBA00022741"/>
    </source>
</evidence>
<dbReference type="PANTHER" id="PTHR30050">
    <property type="entry name" value="CHROMOSOMAL REPLICATION INITIATOR PROTEIN DNAA"/>
    <property type="match status" value="1"/>
</dbReference>
<dbReference type="Gene3D" id="3.40.50.300">
    <property type="entry name" value="P-loop containing nucleotide triphosphate hydrolases"/>
    <property type="match status" value="1"/>
</dbReference>
<dbReference type="Proteomes" id="UP001063350">
    <property type="component" value="Chromosome"/>
</dbReference>
<dbReference type="InterPro" id="IPR027417">
    <property type="entry name" value="P-loop_NTPase"/>
</dbReference>
<evidence type="ECO:0000259" key="5">
    <source>
        <dbReference type="SMART" id="SM00382"/>
    </source>
</evidence>
<dbReference type="PIRSF" id="PIRSF003073">
    <property type="entry name" value="DNAC_TnpB_IstB"/>
    <property type="match status" value="1"/>
</dbReference>
<feature type="compositionally biased region" description="Polar residues" evidence="4">
    <location>
        <begin position="253"/>
        <end position="277"/>
    </location>
</feature>
<dbReference type="GO" id="GO:0006260">
    <property type="term" value="P:DNA replication"/>
    <property type="evidence" value="ECO:0007669"/>
    <property type="project" value="TreeGrafter"/>
</dbReference>
<evidence type="ECO:0000256" key="4">
    <source>
        <dbReference type="SAM" id="MobiDB-lite"/>
    </source>
</evidence>
<dbReference type="InterPro" id="IPR047661">
    <property type="entry name" value="IstB"/>
</dbReference>
<evidence type="ECO:0000256" key="1">
    <source>
        <dbReference type="ARBA" id="ARBA00008059"/>
    </source>
</evidence>
<reference evidence="6" key="1">
    <citation type="submission" date="2020-12" db="EMBL/GenBank/DDBJ databases">
        <title>Desulfobium dissulfuricans gen. nov., sp. nov., a novel mesophilic, sulfate-reducing bacterium isolated from a deep-sea hydrothermal vent.</title>
        <authorList>
            <person name="Hashimoto Y."/>
            <person name="Tame A."/>
            <person name="Sawayama S."/>
            <person name="Miyazaki J."/>
            <person name="Takai K."/>
            <person name="Nakagawa S."/>
        </authorList>
    </citation>
    <scope>NUCLEOTIDE SEQUENCE</scope>
    <source>
        <strain evidence="6">GF1</strain>
    </source>
</reference>
<comment type="similarity">
    <text evidence="1">Belongs to the IS21/IS1162 putative ATP-binding protein family.</text>
</comment>
<evidence type="ECO:0000313" key="6">
    <source>
        <dbReference type="EMBL" id="BCO09324.1"/>
    </source>
</evidence>
<dbReference type="InterPro" id="IPR003593">
    <property type="entry name" value="AAA+_ATPase"/>
</dbReference>
<name>A0A915U1F2_9BACT</name>
<gene>
    <name evidence="6" type="primary">istB_2</name>
    <name evidence="6" type="ORF">GF1_17000</name>
</gene>
<dbReference type="PRINTS" id="PR00300">
    <property type="entry name" value="CLPPROTEASEA"/>
</dbReference>
<dbReference type="InterPro" id="IPR002611">
    <property type="entry name" value="IstB_ATP-bd"/>
</dbReference>
<sequence length="277" mass="31868">MNETGLFELKANLKDLKLSAMVRELETTLRQARDSGMGYDELLIDLTRLEIASRAANRLKRRIREAWFPLLKPLETFDLSAVPELDIRMFRELTTCEYIREHRNVIFLGPSGTGKTHMATALGLEACKNNYRTRFVTCYGLVNELIEAREDRDLQRLLKRYSRYDLLILDELGYIPFSKEGAELLFQVLAERHEKGSVMITSNLGFADWTQVFGDQAMTAALLDRLTHKARIINCNWESYRLRQSLADRRSNGSEISQSCEQPRQGQGTDQPVSVTR</sequence>
<dbReference type="EMBL" id="AP024233">
    <property type="protein sequence ID" value="BCO09324.1"/>
    <property type="molecule type" value="Genomic_DNA"/>
</dbReference>
<keyword evidence="2" id="KW-0547">Nucleotide-binding</keyword>
<feature type="region of interest" description="Disordered" evidence="4">
    <location>
        <begin position="252"/>
        <end position="277"/>
    </location>
</feature>
<dbReference type="InterPro" id="IPR001270">
    <property type="entry name" value="ClpA/B"/>
</dbReference>